<evidence type="ECO:0000256" key="4">
    <source>
        <dbReference type="ARBA" id="ARBA00022679"/>
    </source>
</evidence>
<dbReference type="HAMAP" id="MF_00766">
    <property type="entry name" value="PGT_MtgA"/>
    <property type="match status" value="1"/>
</dbReference>
<evidence type="ECO:0000256" key="10">
    <source>
        <dbReference type="ARBA" id="ARBA00023316"/>
    </source>
</evidence>
<evidence type="ECO:0000256" key="3">
    <source>
        <dbReference type="ARBA" id="ARBA00022676"/>
    </source>
</evidence>
<evidence type="ECO:0000256" key="11">
    <source>
        <dbReference type="HAMAP-Rule" id="MF_00766"/>
    </source>
</evidence>
<dbReference type="InterPro" id="IPR036950">
    <property type="entry name" value="PBP_transglycosylase"/>
</dbReference>
<dbReference type="GO" id="GO:0009274">
    <property type="term" value="C:peptidoglycan-based cell wall"/>
    <property type="evidence" value="ECO:0007669"/>
    <property type="project" value="InterPro"/>
</dbReference>
<evidence type="ECO:0000256" key="7">
    <source>
        <dbReference type="ARBA" id="ARBA00022984"/>
    </source>
</evidence>
<dbReference type="Pfam" id="PF00912">
    <property type="entry name" value="Transgly"/>
    <property type="match status" value="1"/>
</dbReference>
<evidence type="ECO:0000256" key="5">
    <source>
        <dbReference type="ARBA" id="ARBA00022692"/>
    </source>
</evidence>
<keyword evidence="6 11" id="KW-0133">Cell shape</keyword>
<gene>
    <name evidence="11" type="primary">mtgA</name>
    <name evidence="13" type="ORF">EV693_10745</name>
</gene>
<comment type="subcellular location">
    <subcellularLocation>
        <location evidence="11">Cell inner membrane</location>
        <topology evidence="11">Single-pass membrane protein</topology>
    </subcellularLocation>
</comment>
<dbReference type="RefSeq" id="WP_132501406.1">
    <property type="nucleotide sequence ID" value="NZ_LVXA01000001.1"/>
</dbReference>
<dbReference type="PANTHER" id="PTHR30400:SF0">
    <property type="entry name" value="BIOSYNTHETIC PEPTIDOGLYCAN TRANSGLYCOSYLASE"/>
    <property type="match status" value="1"/>
</dbReference>
<comment type="similarity">
    <text evidence="11">Belongs to the glycosyltransferase 51 family.</text>
</comment>
<keyword evidence="14" id="KW-1185">Reference proteome</keyword>
<dbReference type="AlphaFoldDB" id="A0A4R2N889"/>
<dbReference type="InterPro" id="IPR023346">
    <property type="entry name" value="Lysozyme-like_dom_sf"/>
</dbReference>
<keyword evidence="4 11" id="KW-0808">Transferase</keyword>
<dbReference type="Gene3D" id="1.10.3810.10">
    <property type="entry name" value="Biosynthetic peptidoglycan transglycosylase-like"/>
    <property type="match status" value="1"/>
</dbReference>
<dbReference type="InterPro" id="IPR001264">
    <property type="entry name" value="Glyco_trans_51"/>
</dbReference>
<dbReference type="GO" id="GO:0009252">
    <property type="term" value="P:peptidoglycan biosynthetic process"/>
    <property type="evidence" value="ECO:0007669"/>
    <property type="project" value="UniProtKB-UniRule"/>
</dbReference>
<comment type="function">
    <text evidence="11">Peptidoglycan polymerase that catalyzes glycan chain elongation from lipid-linked precursors.</text>
</comment>
<sequence length="239" mass="27695">MIGRAFHRLLRKIAVTIGKILAVLAGFYIILTLLFMVVPVPFSSYMAQRKIESWLQRKDYSIEYDWVNLKQISWQMQMAVIAAEDQKFEQHFGFDFQSIEKALQRNEKSKRKPRGASTISQQTVKNLYLWHEASWTRKVIEVPLTLLVENIWDKSRILEVYLNIAEFGYGIFGVEAAAQYYFHKSANLLTLQEASLLAASLPNPHIFKVKSPNAAMRTRQHWIMRQVQNLGGAAYLDKL</sequence>
<keyword evidence="8 11" id="KW-1133">Transmembrane helix</keyword>
<keyword evidence="3 11" id="KW-0328">Glycosyltransferase</keyword>
<dbReference type="GO" id="GO:0008360">
    <property type="term" value="P:regulation of cell shape"/>
    <property type="evidence" value="ECO:0007669"/>
    <property type="project" value="UniProtKB-KW"/>
</dbReference>
<dbReference type="PANTHER" id="PTHR30400">
    <property type="entry name" value="MONOFUNCTIONAL BIOSYNTHETIC PEPTIDOGLYCAN TRANSGLYCOSYLASE"/>
    <property type="match status" value="1"/>
</dbReference>
<dbReference type="SUPFAM" id="SSF53955">
    <property type="entry name" value="Lysozyme-like"/>
    <property type="match status" value="1"/>
</dbReference>
<evidence type="ECO:0000313" key="13">
    <source>
        <dbReference type="EMBL" id="TCP17180.1"/>
    </source>
</evidence>
<keyword evidence="5 11" id="KW-0812">Transmembrane</keyword>
<dbReference type="GO" id="GO:0005886">
    <property type="term" value="C:plasma membrane"/>
    <property type="evidence" value="ECO:0007669"/>
    <property type="project" value="UniProtKB-SubCell"/>
</dbReference>
<comment type="catalytic activity">
    <reaction evidence="11">
        <text>[GlcNAc-(1-&gt;4)-Mur2Ac(oyl-L-Ala-gamma-D-Glu-L-Lys-D-Ala-D-Ala)](n)-di-trans,octa-cis-undecaprenyl diphosphate + beta-D-GlcNAc-(1-&gt;4)-Mur2Ac(oyl-L-Ala-gamma-D-Glu-L-Lys-D-Ala-D-Ala)-di-trans,octa-cis-undecaprenyl diphosphate = [GlcNAc-(1-&gt;4)-Mur2Ac(oyl-L-Ala-gamma-D-Glu-L-Lys-D-Ala-D-Ala)](n+1)-di-trans,octa-cis-undecaprenyl diphosphate + di-trans,octa-cis-undecaprenyl diphosphate + H(+)</text>
        <dbReference type="Rhea" id="RHEA:23708"/>
        <dbReference type="Rhea" id="RHEA-COMP:9602"/>
        <dbReference type="Rhea" id="RHEA-COMP:9603"/>
        <dbReference type="ChEBI" id="CHEBI:15378"/>
        <dbReference type="ChEBI" id="CHEBI:58405"/>
        <dbReference type="ChEBI" id="CHEBI:60033"/>
        <dbReference type="ChEBI" id="CHEBI:78435"/>
        <dbReference type="EC" id="2.4.99.28"/>
    </reaction>
</comment>
<accession>A0A4R2N889</accession>
<evidence type="ECO:0000256" key="6">
    <source>
        <dbReference type="ARBA" id="ARBA00022960"/>
    </source>
</evidence>
<dbReference type="NCBIfam" id="TIGR02070">
    <property type="entry name" value="mono_pep_trsgly"/>
    <property type="match status" value="1"/>
</dbReference>
<dbReference type="EC" id="2.4.99.28" evidence="11"/>
<dbReference type="GO" id="GO:0071555">
    <property type="term" value="P:cell wall organization"/>
    <property type="evidence" value="ECO:0007669"/>
    <property type="project" value="UniProtKB-KW"/>
</dbReference>
<organism evidence="13 14">
    <name type="scientific">Nicoletella semolina</name>
    <dbReference type="NCBI Taxonomy" id="271160"/>
    <lineage>
        <taxon>Bacteria</taxon>
        <taxon>Pseudomonadati</taxon>
        <taxon>Pseudomonadota</taxon>
        <taxon>Gammaproteobacteria</taxon>
        <taxon>Pasteurellales</taxon>
        <taxon>Pasteurellaceae</taxon>
        <taxon>Nicoletella</taxon>
    </lineage>
</organism>
<name>A0A4R2N889_9PAST</name>
<evidence type="ECO:0000256" key="9">
    <source>
        <dbReference type="ARBA" id="ARBA00023136"/>
    </source>
</evidence>
<dbReference type="UniPathway" id="UPA00219"/>
<reference evidence="13 14" key="1">
    <citation type="submission" date="2019-03" db="EMBL/GenBank/DDBJ databases">
        <title>Genomic Encyclopedia of Type Strains, Phase IV (KMG-IV): sequencing the most valuable type-strain genomes for metagenomic binning, comparative biology and taxonomic classification.</title>
        <authorList>
            <person name="Goeker M."/>
        </authorList>
    </citation>
    <scope>NUCLEOTIDE SEQUENCE [LARGE SCALE GENOMIC DNA]</scope>
    <source>
        <strain evidence="13 14">DSM 16380</strain>
    </source>
</reference>
<evidence type="ECO:0000256" key="1">
    <source>
        <dbReference type="ARBA" id="ARBA00022475"/>
    </source>
</evidence>
<keyword evidence="10 11" id="KW-0961">Cell wall biogenesis/degradation</keyword>
<dbReference type="GO" id="GO:0016763">
    <property type="term" value="F:pentosyltransferase activity"/>
    <property type="evidence" value="ECO:0007669"/>
    <property type="project" value="InterPro"/>
</dbReference>
<evidence type="ECO:0000256" key="8">
    <source>
        <dbReference type="ARBA" id="ARBA00022989"/>
    </source>
</evidence>
<keyword evidence="1 11" id="KW-1003">Cell membrane</keyword>
<dbReference type="EMBL" id="SLXJ01000007">
    <property type="protein sequence ID" value="TCP17180.1"/>
    <property type="molecule type" value="Genomic_DNA"/>
</dbReference>
<proteinExistence type="inferred from homology"/>
<comment type="caution">
    <text evidence="13">The sequence shown here is derived from an EMBL/GenBank/DDBJ whole genome shotgun (WGS) entry which is preliminary data.</text>
</comment>
<feature type="domain" description="Glycosyl transferase family 51" evidence="12">
    <location>
        <begin position="61"/>
        <end position="227"/>
    </location>
</feature>
<protein>
    <recommendedName>
        <fullName evidence="11">Biosynthetic peptidoglycan transglycosylase</fullName>
        <ecNumber evidence="11">2.4.99.28</ecNumber>
    </recommendedName>
    <alternativeName>
        <fullName evidence="11">Glycan polymerase</fullName>
    </alternativeName>
    <alternativeName>
        <fullName evidence="11">Peptidoglycan glycosyltransferase MtgA</fullName>
        <shortName evidence="11">PGT</shortName>
    </alternativeName>
</protein>
<evidence type="ECO:0000256" key="2">
    <source>
        <dbReference type="ARBA" id="ARBA00022519"/>
    </source>
</evidence>
<keyword evidence="7 11" id="KW-0573">Peptidoglycan synthesis</keyword>
<dbReference type="Proteomes" id="UP000295537">
    <property type="component" value="Unassembled WGS sequence"/>
</dbReference>
<evidence type="ECO:0000259" key="12">
    <source>
        <dbReference type="Pfam" id="PF00912"/>
    </source>
</evidence>
<dbReference type="OrthoDB" id="9766909at2"/>
<comment type="pathway">
    <text evidence="11">Cell wall biogenesis; peptidoglycan biosynthesis.</text>
</comment>
<feature type="transmembrane region" description="Helical" evidence="11">
    <location>
        <begin position="20"/>
        <end position="42"/>
    </location>
</feature>
<keyword evidence="9 11" id="KW-0472">Membrane</keyword>
<keyword evidence="2 11" id="KW-0997">Cell inner membrane</keyword>
<dbReference type="GO" id="GO:0008955">
    <property type="term" value="F:peptidoglycan glycosyltransferase activity"/>
    <property type="evidence" value="ECO:0007669"/>
    <property type="project" value="UniProtKB-UniRule"/>
</dbReference>
<dbReference type="InterPro" id="IPR011812">
    <property type="entry name" value="Pep_trsgly"/>
</dbReference>
<evidence type="ECO:0000313" key="14">
    <source>
        <dbReference type="Proteomes" id="UP000295537"/>
    </source>
</evidence>